<dbReference type="SUPFAM" id="SSF49303">
    <property type="entry name" value="beta-Galactosidase/glucuronidase domain"/>
    <property type="match status" value="1"/>
</dbReference>
<evidence type="ECO:0000313" key="14">
    <source>
        <dbReference type="Proteomes" id="UP000266234"/>
    </source>
</evidence>
<dbReference type="Proteomes" id="UP000266234">
    <property type="component" value="Unassembled WGS sequence"/>
</dbReference>
<dbReference type="InterPro" id="IPR006102">
    <property type="entry name" value="Ig-like_GH2"/>
</dbReference>
<dbReference type="InterPro" id="IPR017853">
    <property type="entry name" value="GH"/>
</dbReference>
<evidence type="ECO:0000256" key="5">
    <source>
        <dbReference type="ARBA" id="ARBA00023242"/>
    </source>
</evidence>
<dbReference type="InterPro" id="IPR041447">
    <property type="entry name" value="Mannosidase_ig"/>
</dbReference>
<dbReference type="SUPFAM" id="SSF49785">
    <property type="entry name" value="Galactose-binding domain-like"/>
    <property type="match status" value="1"/>
</dbReference>
<dbReference type="PANTHER" id="PTHR43730">
    <property type="entry name" value="BETA-MANNOSIDASE"/>
    <property type="match status" value="1"/>
</dbReference>
<dbReference type="InterPro" id="IPR054593">
    <property type="entry name" value="Beta-mannosidase-like_N2"/>
</dbReference>
<dbReference type="Gene3D" id="3.20.20.80">
    <property type="entry name" value="Glycosidases"/>
    <property type="match status" value="1"/>
</dbReference>
<organism evidence="13 14">
    <name type="scientific">Fusarium longipes</name>
    <dbReference type="NCBI Taxonomy" id="694270"/>
    <lineage>
        <taxon>Eukaryota</taxon>
        <taxon>Fungi</taxon>
        <taxon>Dikarya</taxon>
        <taxon>Ascomycota</taxon>
        <taxon>Pezizomycotina</taxon>
        <taxon>Sordariomycetes</taxon>
        <taxon>Hypocreomycetidae</taxon>
        <taxon>Hypocreales</taxon>
        <taxon>Nectriaceae</taxon>
        <taxon>Fusarium</taxon>
    </lineage>
</organism>
<evidence type="ECO:0000256" key="4">
    <source>
        <dbReference type="ARBA" id="ARBA00022801"/>
    </source>
</evidence>
<dbReference type="Pfam" id="PF22666">
    <property type="entry name" value="Glyco_hydro_2_N2"/>
    <property type="match status" value="1"/>
</dbReference>
<keyword evidence="6" id="KW-0119">Carbohydrate metabolism</keyword>
<dbReference type="Pfam" id="PF17786">
    <property type="entry name" value="Mannosidase_ig"/>
    <property type="match status" value="1"/>
</dbReference>
<protein>
    <recommendedName>
        <fullName evidence="10">Beta-mannosidase B</fullName>
        <ecNumber evidence="3">3.2.1.25</ecNumber>
    </recommendedName>
    <alternativeName>
        <fullName evidence="11">Mannanase B</fullName>
    </alternativeName>
</protein>
<dbReference type="Pfam" id="PF04082">
    <property type="entry name" value="Fungal_trans"/>
    <property type="match status" value="1"/>
</dbReference>
<feature type="domain" description="Xylanolytic transcriptional activator regulatory" evidence="12">
    <location>
        <begin position="1103"/>
        <end position="1184"/>
    </location>
</feature>
<dbReference type="InterPro" id="IPR007219">
    <property type="entry name" value="XnlR_reg_dom"/>
</dbReference>
<evidence type="ECO:0000256" key="2">
    <source>
        <dbReference type="ARBA" id="ARBA00004740"/>
    </source>
</evidence>
<gene>
    <name evidence="13" type="ORF">FLONG3_1154</name>
</gene>
<dbReference type="SUPFAM" id="SSF51445">
    <property type="entry name" value="(Trans)glycosidases"/>
    <property type="match status" value="1"/>
</dbReference>
<dbReference type="GO" id="GO:0000272">
    <property type="term" value="P:polysaccharide catabolic process"/>
    <property type="evidence" value="ECO:0007669"/>
    <property type="project" value="UniProtKB-KW"/>
</dbReference>
<keyword evidence="4" id="KW-0378">Hydrolase</keyword>
<dbReference type="GO" id="GO:0006516">
    <property type="term" value="P:glycoprotein catabolic process"/>
    <property type="evidence" value="ECO:0007669"/>
    <property type="project" value="TreeGrafter"/>
</dbReference>
<comment type="catalytic activity">
    <reaction evidence="1">
        <text>Hydrolysis of terminal, non-reducing beta-D-mannose residues in beta-D-mannosides.</text>
        <dbReference type="EC" id="3.2.1.25"/>
    </reaction>
</comment>
<keyword evidence="7" id="KW-0326">Glycosidase</keyword>
<evidence type="ECO:0000256" key="8">
    <source>
        <dbReference type="ARBA" id="ARBA00023326"/>
    </source>
</evidence>
<dbReference type="EMBL" id="PXOG01000025">
    <property type="protein sequence ID" value="RGP80679.1"/>
    <property type="molecule type" value="Genomic_DNA"/>
</dbReference>
<dbReference type="FunFam" id="2.60.120.260:FF:000118">
    <property type="entry name" value="Beta-mannosidase B"/>
    <property type="match status" value="1"/>
</dbReference>
<dbReference type="EC" id="3.2.1.25" evidence="3"/>
<dbReference type="InterPro" id="IPR036156">
    <property type="entry name" value="Beta-gal/glucu_dom_sf"/>
</dbReference>
<evidence type="ECO:0000256" key="1">
    <source>
        <dbReference type="ARBA" id="ARBA00000829"/>
    </source>
</evidence>
<dbReference type="InterPro" id="IPR050887">
    <property type="entry name" value="Beta-mannosidase_GH2"/>
</dbReference>
<dbReference type="Gene3D" id="2.60.120.260">
    <property type="entry name" value="Galactose-binding domain-like"/>
    <property type="match status" value="1"/>
</dbReference>
<comment type="similarity">
    <text evidence="9">Belongs to the glycosyl hydrolase 2 family. Beta-mannosidase B subfamily.</text>
</comment>
<dbReference type="CDD" id="cd12148">
    <property type="entry name" value="fungal_TF_MHR"/>
    <property type="match status" value="1"/>
</dbReference>
<accession>A0A395T8D4</accession>
<keyword evidence="5" id="KW-0539">Nucleus</keyword>
<dbReference type="PANTHER" id="PTHR43730:SF1">
    <property type="entry name" value="BETA-MANNOSIDASE"/>
    <property type="match status" value="1"/>
</dbReference>
<keyword evidence="14" id="KW-1185">Reference proteome</keyword>
<dbReference type="SMART" id="SM00906">
    <property type="entry name" value="Fungal_trans"/>
    <property type="match status" value="1"/>
</dbReference>
<evidence type="ECO:0000313" key="13">
    <source>
        <dbReference type="EMBL" id="RGP80679.1"/>
    </source>
</evidence>
<evidence type="ECO:0000256" key="10">
    <source>
        <dbReference type="ARBA" id="ARBA00041069"/>
    </source>
</evidence>
<comment type="pathway">
    <text evidence="2">Glycan metabolism; N-glycan degradation.</text>
</comment>
<evidence type="ECO:0000256" key="9">
    <source>
        <dbReference type="ARBA" id="ARBA00038429"/>
    </source>
</evidence>
<reference evidence="13 14" key="1">
    <citation type="journal article" date="2018" name="PLoS Pathog.">
        <title>Evolution of structural diversity of trichothecenes, a family of toxins produced by plant pathogenic and entomopathogenic fungi.</title>
        <authorList>
            <person name="Proctor R.H."/>
            <person name="McCormick S.P."/>
            <person name="Kim H.S."/>
            <person name="Cardoza R.E."/>
            <person name="Stanley A.M."/>
            <person name="Lindo L."/>
            <person name="Kelly A."/>
            <person name="Brown D.W."/>
            <person name="Lee T."/>
            <person name="Vaughan M.M."/>
            <person name="Alexander N.J."/>
            <person name="Busman M."/>
            <person name="Gutierrez S."/>
        </authorList>
    </citation>
    <scope>NUCLEOTIDE SEQUENCE [LARGE SCALE GENOMIC DNA]</scope>
    <source>
        <strain evidence="13 14">NRRL 20695</strain>
    </source>
</reference>
<proteinExistence type="inferred from homology"/>
<keyword evidence="8" id="KW-0624">Polysaccharide degradation</keyword>
<dbReference type="InterPro" id="IPR008979">
    <property type="entry name" value="Galactose-bd-like_sf"/>
</dbReference>
<dbReference type="InterPro" id="IPR013783">
    <property type="entry name" value="Ig-like_fold"/>
</dbReference>
<dbReference type="OrthoDB" id="2866996at2759"/>
<dbReference type="GO" id="GO:0004567">
    <property type="term" value="F:beta-mannosidase activity"/>
    <property type="evidence" value="ECO:0007669"/>
    <property type="project" value="UniProtKB-EC"/>
</dbReference>
<dbReference type="STRING" id="694270.A0A395T8D4"/>
<dbReference type="GO" id="GO:0008270">
    <property type="term" value="F:zinc ion binding"/>
    <property type="evidence" value="ECO:0007669"/>
    <property type="project" value="InterPro"/>
</dbReference>
<evidence type="ECO:0000256" key="6">
    <source>
        <dbReference type="ARBA" id="ARBA00023277"/>
    </source>
</evidence>
<evidence type="ECO:0000256" key="7">
    <source>
        <dbReference type="ARBA" id="ARBA00023295"/>
    </source>
</evidence>
<dbReference type="GO" id="GO:0006351">
    <property type="term" value="P:DNA-templated transcription"/>
    <property type="evidence" value="ECO:0007669"/>
    <property type="project" value="InterPro"/>
</dbReference>
<dbReference type="FunFam" id="3.20.20.80:FF:000050">
    <property type="entry name" value="Beta-mannosidase B"/>
    <property type="match status" value="1"/>
</dbReference>
<dbReference type="GO" id="GO:0003677">
    <property type="term" value="F:DNA binding"/>
    <property type="evidence" value="ECO:0007669"/>
    <property type="project" value="InterPro"/>
</dbReference>
<name>A0A395T8D4_9HYPO</name>
<evidence type="ECO:0000259" key="12">
    <source>
        <dbReference type="SMART" id="SM00906"/>
    </source>
</evidence>
<dbReference type="Pfam" id="PF00703">
    <property type="entry name" value="Glyco_hydro_2"/>
    <property type="match status" value="1"/>
</dbReference>
<evidence type="ECO:0000256" key="3">
    <source>
        <dbReference type="ARBA" id="ARBA00012754"/>
    </source>
</evidence>
<comment type="caution">
    <text evidence="13">The sequence shown here is derived from an EMBL/GenBank/DDBJ whole genome shotgun (WGS) entry which is preliminary data.</text>
</comment>
<sequence length="1424" mass="161944">MATAAQITDLATGWKLKRTDESNDAWLPVEKVPTVVHLDLLRNESRFLRIPDPFLGTNELIVEWVGEHSWTYETSFQGPTTSNNALVYLLFDGLDTFAKVQLNGTTILESDNMFISHRVDITNLLRPCEANILSIEFDSALLRGRMIEKEHPEHKFICFNGETSRLCVRKAQYHWGWDWGPVLMTAGPWRPVRLEVSHTHIDDVFVHYNVSDDLSTVIGKVRADVRGLADEIVIILSYGNEQIFHVSKAAEQGTNVSQFELFKPNLWYPAGYGKQSLYSLTVHALYQGTVLNTWEKKTGFRKSQLVREKDDQGESFYFRINNVDIFCGGSCWIPAHSLLPSLTADNYRSWLQIMIEGNQVMTRVWGGGIYEDDTFYDTCDELGILVWQDFMFACGVYPYWPSFSESIQTEAKVNIRRLRHHPSIVIWAGNNEDYQVQEQCQLEYDYNNKDPKKWLKTSFPGRYYYEHLLPSIMEDEAPGTQYWPGSPFSNGKPSSDLDVGDVHQWNVWHGTQEKYQRYGEIGGRFNSEFGLAAFPVLKTVKEFVFDHEDLYPQSHVVDFHNKADGHERRIATYVMENFRISSDLASWVYLTQLAQSEAMTYAYRSWRRQWGEARHCGGALVWQLNDCWPATSWSIVDHFLRKKPAFYAIKRSLSPIAVGVQREHHDWSVCHARPKKSSSYKLWISSSLQHETHVDVELRFLSIDTGEQVKPTIKKANVTVAQNGVTNILSGVIDNTTEKIHVLAARVFQSGVCIARDVDWPQPFKYLSFANRGIKVAAKPGKFVVSAEKPTKGFVVEELDGCSLSDNCLDIMPGDSQIINYTERKDPQKPRFTYLESSGIIVESHIELAEAYDKAHKVLELLFPLASLEELSSMTRGQLLALLQSSTASLPATKAREQDHLHVLEPSQEQNFTWDEVSDTGSDTSRVADDVNGLAFSRQSLSASYLGISSVPTILRVIVHLSPHIQQRVPKGSQAWRSPSTLGASPDDVSHLHFEELPLINAYFSHVHPIIPMIDEADFRQRYVQLDTIQEETGPWLALLNMVLAMGCMASDSVHFTGHNPFYKRALPYLNISSFGSGHLYMVQAMALYSGMILHFLNKPNMATAVMGATLQMAVAMGLHRVQIAQPYSADTYHRTNGSPITRVRTWWSILCLDTWASSTLGRPSMRYWDPTTTLTSPMSALENLDYGTISLAASERFCRIATGIQERLIQLPLISSDEINAFDRDLRDWKDSLHAFLTHREQCPPSLNIARTVLHWRWITTRLTLYRPSLLTMALHQKPWGQTSTAEAIHARTCLEIAKEGVQIIELDWSSNQVLCWNSAWNLFQVSLVLILGLMSDKQEAEKVDCNEHISRAIELFARMEPIDPGCVRSRKLLQGLVDNIKDAEPSVSFSDSNTLDLSLLDYLDTDMLGEEVDWLEYFCQES</sequence>
<evidence type="ECO:0000256" key="11">
    <source>
        <dbReference type="ARBA" id="ARBA00041614"/>
    </source>
</evidence>
<dbReference type="Gene3D" id="2.60.40.10">
    <property type="entry name" value="Immunoglobulins"/>
    <property type="match status" value="1"/>
</dbReference>